<feature type="transmembrane region" description="Helical" evidence="5">
    <location>
        <begin position="354"/>
        <end position="376"/>
    </location>
</feature>
<keyword evidence="3 5" id="KW-1133">Transmembrane helix</keyword>
<dbReference type="EMBL" id="ADMT01000235">
    <property type="protein sequence ID" value="EFF81281.1"/>
    <property type="molecule type" value="Genomic_DNA"/>
</dbReference>
<feature type="transmembrane region" description="Helical" evidence="5">
    <location>
        <begin position="78"/>
        <end position="96"/>
    </location>
</feature>
<feature type="domain" description="O-antigen ligase-related" evidence="6">
    <location>
        <begin position="213"/>
        <end position="366"/>
    </location>
</feature>
<gene>
    <name evidence="8" type="ORF">HMP0015_3265</name>
</gene>
<dbReference type="Proteomes" id="UP000003085">
    <property type="component" value="Unassembled WGS sequence"/>
</dbReference>
<feature type="transmembrane region" description="Helical" evidence="5">
    <location>
        <begin position="44"/>
        <end position="66"/>
    </location>
</feature>
<dbReference type="InterPro" id="IPR021797">
    <property type="entry name" value="Wzy_C_2"/>
</dbReference>
<dbReference type="InterPro" id="IPR051533">
    <property type="entry name" value="WaaL-like"/>
</dbReference>
<keyword evidence="2 5" id="KW-0812">Transmembrane</keyword>
<dbReference type="Pfam" id="PF04932">
    <property type="entry name" value="Wzy_C"/>
    <property type="match status" value="1"/>
</dbReference>
<dbReference type="AlphaFoldDB" id="D4XU73"/>
<feature type="transmembrane region" description="Helical" evidence="5">
    <location>
        <begin position="228"/>
        <end position="244"/>
    </location>
</feature>
<dbReference type="PANTHER" id="PTHR37422:SF13">
    <property type="entry name" value="LIPOPOLYSACCHARIDE BIOSYNTHESIS PROTEIN PA4999-RELATED"/>
    <property type="match status" value="1"/>
</dbReference>
<reference evidence="9" key="1">
    <citation type="submission" date="2010-03" db="EMBL/GenBank/DDBJ databases">
        <title>Complete sequence of Mobiluncus curtisii ATCC 43063.</title>
        <authorList>
            <person name="Muzny D."/>
            <person name="Qin X."/>
            <person name="Deng J."/>
            <person name="Jiang H."/>
            <person name="Liu Y."/>
            <person name="Qu J."/>
            <person name="Song X.-Z."/>
            <person name="Zhang L."/>
            <person name="Thornton R."/>
            <person name="Coyle M."/>
            <person name="Francisco L."/>
            <person name="Jackson L."/>
            <person name="Javaid M."/>
            <person name="Korchina V."/>
            <person name="Kovar C."/>
            <person name="Mata R."/>
            <person name="Mathew T."/>
            <person name="Ngo R."/>
            <person name="Nguyen L."/>
            <person name="Nguyen N."/>
            <person name="Okwuonu G."/>
            <person name="Ongeri F."/>
            <person name="Pham C."/>
            <person name="Simmons D."/>
            <person name="Wilczek-Boney K."/>
            <person name="Hale W."/>
            <person name="Jakkamsetti A."/>
            <person name="Pham P."/>
            <person name="Ruth R."/>
            <person name="San Lucas F."/>
            <person name="Warren J."/>
            <person name="Zhang J."/>
            <person name="Zhao Z."/>
            <person name="Zhou C."/>
            <person name="Zhu D."/>
            <person name="Lee S."/>
            <person name="Bess C."/>
            <person name="Blankenburg K."/>
            <person name="Forbes L."/>
            <person name="Fu Q."/>
            <person name="Gubbala S."/>
            <person name="Hirani K."/>
            <person name="Jayaseelan J.C."/>
            <person name="Lara F."/>
            <person name="Munidasa M."/>
            <person name="Palculict T."/>
            <person name="Patil S."/>
            <person name="Pu L.-L."/>
            <person name="Saada N."/>
            <person name="Tang L."/>
            <person name="Weissenberger G."/>
            <person name="Zhu Y."/>
            <person name="Hemphill L."/>
            <person name="Shang Y."/>
            <person name="Youmans B."/>
            <person name="Ayvaz T."/>
            <person name="Ross M."/>
            <person name="Santibanez J."/>
            <person name="Aqrawi P."/>
            <person name="Gross S."/>
            <person name="Joshi V."/>
            <person name="Fowler G."/>
            <person name="Nazareth L."/>
            <person name="Reid J."/>
            <person name="Worley K."/>
            <person name="Petrosino J."/>
            <person name="Highlander S."/>
            <person name="Gibbs R."/>
            <person name="Gibbs R."/>
        </authorList>
    </citation>
    <scope>NUCLEOTIDE SEQUENCE [LARGE SCALE GENOMIC DNA]</scope>
    <source>
        <strain evidence="9">ATCC 19194</strain>
    </source>
</reference>
<evidence type="ECO:0000256" key="2">
    <source>
        <dbReference type="ARBA" id="ARBA00022692"/>
    </source>
</evidence>
<feature type="transmembrane region" description="Helical" evidence="5">
    <location>
        <begin position="102"/>
        <end position="124"/>
    </location>
</feature>
<evidence type="ECO:0000259" key="6">
    <source>
        <dbReference type="Pfam" id="PF04932"/>
    </source>
</evidence>
<dbReference type="InterPro" id="IPR007016">
    <property type="entry name" value="O-antigen_ligase-rel_domated"/>
</dbReference>
<feature type="transmembrane region" description="Helical" evidence="5">
    <location>
        <begin position="383"/>
        <end position="401"/>
    </location>
</feature>
<dbReference type="HOGENOM" id="CLU_031791_1_0_6"/>
<dbReference type="GO" id="GO:0016020">
    <property type="term" value="C:membrane"/>
    <property type="evidence" value="ECO:0007669"/>
    <property type="project" value="UniProtKB-SubCell"/>
</dbReference>
<feature type="transmembrane region" description="Helical" evidence="5">
    <location>
        <begin position="182"/>
        <end position="199"/>
    </location>
</feature>
<feature type="transmembrane region" description="Helical" evidence="5">
    <location>
        <begin position="407"/>
        <end position="424"/>
    </location>
</feature>
<comment type="caution">
    <text evidence="8">The sequence shown here is derived from an EMBL/GenBank/DDBJ whole genome shotgun (WGS) entry which is preliminary data.</text>
</comment>
<evidence type="ECO:0000259" key="7">
    <source>
        <dbReference type="Pfam" id="PF11846"/>
    </source>
</evidence>
<evidence type="ECO:0000256" key="1">
    <source>
        <dbReference type="ARBA" id="ARBA00004141"/>
    </source>
</evidence>
<sequence>MEINKRLRYILQRSLIFLHPMQAFSFILASILLGFAWLSPFHTYPWVTFSSDLAGFAAAIALFTLAFNQNIKIPKAQLWMLPMLPIPLIQWGFGLIGDLSIALLSAFYLFTFWLMVVLGFNLSLQHPNRREQLMQGFSYLVLVTAVLTSLMAILQWLKLESYFSLVNQLKGNRPFANFGQPNNMATFLIVGLFGALYLYEKQKAALWLLIPSSLLILFAISLGQSRTSWIVLIFTFAYWTYKQYRHSPRLNFPKLVLWCAVFVLLSSYLLPWLGQWISAEYIDSGVTKTASIVDRASQGHQRLGIWMQMFYAIAEQPWWGYGWNQTSIAVVESLEFNTVQVWFNSSHNILLDVLVWNGIPLGLLIIGYVGLWLLWLNLQSKETVSIVAMLMVAAILIHAMLEFPQRYAYFLLPMGFLLGLVQSQTPNLKGIEVHKNIVRCVWVIAIVVMLLIWRDYKLYQENSCLVFANKQPTVSILGSSEIFLLTQFKWRLNWIGLSPNTKMSDAELQQLAKIVKNRATPYNLKKYAQLLAYNGKETEAKQYIAVWNRLYRKQFTFEQVVGPPKS</sequence>
<evidence type="ECO:0000256" key="3">
    <source>
        <dbReference type="ARBA" id="ARBA00022989"/>
    </source>
</evidence>
<organism evidence="8 9">
    <name type="scientific">Acinetobacter haemolyticus ATCC 19194</name>
    <dbReference type="NCBI Taxonomy" id="707232"/>
    <lineage>
        <taxon>Bacteria</taxon>
        <taxon>Pseudomonadati</taxon>
        <taxon>Pseudomonadota</taxon>
        <taxon>Gammaproteobacteria</taxon>
        <taxon>Moraxellales</taxon>
        <taxon>Moraxellaceae</taxon>
        <taxon>Acinetobacter</taxon>
    </lineage>
</organism>
<evidence type="ECO:0000313" key="8">
    <source>
        <dbReference type="EMBL" id="EFF81281.1"/>
    </source>
</evidence>
<name>D4XU73_ACIHA</name>
<feature type="transmembrane region" description="Helical" evidence="5">
    <location>
        <begin position="136"/>
        <end position="157"/>
    </location>
</feature>
<dbReference type="PANTHER" id="PTHR37422">
    <property type="entry name" value="TEICHURONIC ACID BIOSYNTHESIS PROTEIN TUAE"/>
    <property type="match status" value="1"/>
</dbReference>
<feature type="transmembrane region" description="Helical" evidence="5">
    <location>
        <begin position="436"/>
        <end position="453"/>
    </location>
</feature>
<feature type="transmembrane region" description="Helical" evidence="5">
    <location>
        <begin position="204"/>
        <end position="222"/>
    </location>
</feature>
<feature type="transmembrane region" description="Helical" evidence="5">
    <location>
        <begin position="256"/>
        <end position="274"/>
    </location>
</feature>
<comment type="subcellular location">
    <subcellularLocation>
        <location evidence="1">Membrane</location>
        <topology evidence="1">Multi-pass membrane protein</topology>
    </subcellularLocation>
</comment>
<accession>D4XU73</accession>
<keyword evidence="4 5" id="KW-0472">Membrane</keyword>
<feature type="transmembrane region" description="Helical" evidence="5">
    <location>
        <begin position="21"/>
        <end position="38"/>
    </location>
</feature>
<evidence type="ECO:0000313" key="9">
    <source>
        <dbReference type="Proteomes" id="UP000003085"/>
    </source>
</evidence>
<feature type="domain" description="Virulence factor membrane-bound polymerase C-terminal" evidence="7">
    <location>
        <begin position="387"/>
        <end position="557"/>
    </location>
</feature>
<evidence type="ECO:0000256" key="5">
    <source>
        <dbReference type="SAM" id="Phobius"/>
    </source>
</evidence>
<dbReference type="Pfam" id="PF11846">
    <property type="entry name" value="Wzy_C_2"/>
    <property type="match status" value="1"/>
</dbReference>
<evidence type="ECO:0000256" key="4">
    <source>
        <dbReference type="ARBA" id="ARBA00023136"/>
    </source>
</evidence>
<protein>
    <submittedName>
        <fullName evidence="8">O-antigen polymerase</fullName>
    </submittedName>
</protein>
<proteinExistence type="predicted"/>